<gene>
    <name evidence="1" type="ORF">PEVE_00041318</name>
</gene>
<evidence type="ECO:0000313" key="2">
    <source>
        <dbReference type="Proteomes" id="UP001159427"/>
    </source>
</evidence>
<dbReference type="EMBL" id="CALNXI010000781">
    <property type="protein sequence ID" value="CAH3046795.1"/>
    <property type="molecule type" value="Genomic_DNA"/>
</dbReference>
<dbReference type="Proteomes" id="UP001159427">
    <property type="component" value="Unassembled WGS sequence"/>
</dbReference>
<comment type="caution">
    <text evidence="1">The sequence shown here is derived from an EMBL/GenBank/DDBJ whole genome shotgun (WGS) entry which is preliminary data.</text>
</comment>
<protein>
    <submittedName>
        <fullName evidence="1">Uncharacterized protein</fullName>
    </submittedName>
</protein>
<keyword evidence="2" id="KW-1185">Reference proteome</keyword>
<accession>A0ABN8NAH5</accession>
<organism evidence="1 2">
    <name type="scientific">Porites evermanni</name>
    <dbReference type="NCBI Taxonomy" id="104178"/>
    <lineage>
        <taxon>Eukaryota</taxon>
        <taxon>Metazoa</taxon>
        <taxon>Cnidaria</taxon>
        <taxon>Anthozoa</taxon>
        <taxon>Hexacorallia</taxon>
        <taxon>Scleractinia</taxon>
        <taxon>Fungiina</taxon>
        <taxon>Poritidae</taxon>
        <taxon>Porites</taxon>
    </lineage>
</organism>
<name>A0ABN8NAH5_9CNID</name>
<evidence type="ECO:0000313" key="1">
    <source>
        <dbReference type="EMBL" id="CAH3046795.1"/>
    </source>
</evidence>
<sequence length="65" mass="7657">MHLKELLIIRSEHCPQDRYSDSYHVVFKLILSVSISLNNLPPRPSYLADSYRRPSRNLWSSSQQL</sequence>
<proteinExistence type="predicted"/>
<reference evidence="1 2" key="1">
    <citation type="submission" date="2022-05" db="EMBL/GenBank/DDBJ databases">
        <authorList>
            <consortium name="Genoscope - CEA"/>
            <person name="William W."/>
        </authorList>
    </citation>
    <scope>NUCLEOTIDE SEQUENCE [LARGE SCALE GENOMIC DNA]</scope>
</reference>